<dbReference type="GO" id="GO:0110001">
    <property type="term" value="C:toxin-antitoxin complex"/>
    <property type="evidence" value="ECO:0007669"/>
    <property type="project" value="InterPro"/>
</dbReference>
<protein>
    <submittedName>
        <fullName evidence="4">DUF86 domain-containing protein</fullName>
    </submittedName>
</protein>
<keyword evidence="5" id="KW-1185">Reference proteome</keyword>
<name>A0A941BIX9_9BURK</name>
<accession>A0A941BIX9</accession>
<gene>
    <name evidence="4" type="ORF">KAK06_08620</name>
</gene>
<dbReference type="GO" id="GO:0016787">
    <property type="term" value="F:hydrolase activity"/>
    <property type="evidence" value="ECO:0007669"/>
    <property type="project" value="UniProtKB-KW"/>
</dbReference>
<dbReference type="Proteomes" id="UP000678374">
    <property type="component" value="Unassembled WGS sequence"/>
</dbReference>
<dbReference type="GO" id="GO:0004540">
    <property type="term" value="F:RNA nuclease activity"/>
    <property type="evidence" value="ECO:0007669"/>
    <property type="project" value="InterPro"/>
</dbReference>
<dbReference type="EMBL" id="JAGQDE010000006">
    <property type="protein sequence ID" value="MBQ0959022.1"/>
    <property type="molecule type" value="Genomic_DNA"/>
</dbReference>
<evidence type="ECO:0000256" key="1">
    <source>
        <dbReference type="ARBA" id="ARBA00022649"/>
    </source>
</evidence>
<dbReference type="RefSeq" id="WP_210801543.1">
    <property type="nucleotide sequence ID" value="NZ_JAGQDE010000006.1"/>
</dbReference>
<sequence>MLAFTQRAMAPDIPWRQIVATHNRFAHASLGIAPETVWSILAMTCRRWWLPCQC</sequence>
<keyword evidence="3" id="KW-0378">Hydrolase</keyword>
<evidence type="ECO:0000256" key="3">
    <source>
        <dbReference type="ARBA" id="ARBA00022801"/>
    </source>
</evidence>
<reference evidence="4" key="1">
    <citation type="submission" date="2021-04" db="EMBL/GenBank/DDBJ databases">
        <title>The genome sequence of Ideonella sp. 4Y11.</title>
        <authorList>
            <person name="Liu Y."/>
        </authorList>
    </citation>
    <scope>NUCLEOTIDE SEQUENCE</scope>
    <source>
        <strain evidence="4">4Y11</strain>
    </source>
</reference>
<keyword evidence="1" id="KW-1277">Toxin-antitoxin system</keyword>
<organism evidence="4 5">
    <name type="scientific">Ideonella aquatica</name>
    <dbReference type="NCBI Taxonomy" id="2824119"/>
    <lineage>
        <taxon>Bacteria</taxon>
        <taxon>Pseudomonadati</taxon>
        <taxon>Pseudomonadota</taxon>
        <taxon>Betaproteobacteria</taxon>
        <taxon>Burkholderiales</taxon>
        <taxon>Sphaerotilaceae</taxon>
        <taxon>Ideonella</taxon>
    </lineage>
</organism>
<proteinExistence type="predicted"/>
<dbReference type="Pfam" id="PF01934">
    <property type="entry name" value="HepT-like"/>
    <property type="match status" value="1"/>
</dbReference>
<dbReference type="InterPro" id="IPR008201">
    <property type="entry name" value="HepT-like"/>
</dbReference>
<evidence type="ECO:0000313" key="5">
    <source>
        <dbReference type="Proteomes" id="UP000678374"/>
    </source>
</evidence>
<comment type="caution">
    <text evidence="4">The sequence shown here is derived from an EMBL/GenBank/DDBJ whole genome shotgun (WGS) entry which is preliminary data.</text>
</comment>
<dbReference type="AlphaFoldDB" id="A0A941BIX9"/>
<evidence type="ECO:0000313" key="4">
    <source>
        <dbReference type="EMBL" id="MBQ0959022.1"/>
    </source>
</evidence>
<keyword evidence="2" id="KW-0540">Nuclease</keyword>
<evidence type="ECO:0000256" key="2">
    <source>
        <dbReference type="ARBA" id="ARBA00022722"/>
    </source>
</evidence>